<evidence type="ECO:0000259" key="5">
    <source>
        <dbReference type="Pfam" id="PF12849"/>
    </source>
</evidence>
<sequence length="314" mass="34944">MKHLKLIALFTVLVLFSAFTFQNPGALKIKGSDTVLPLSQKEAELYMKKNPSAKITVVGGGSGVGIAAFLDGTTDIAMSSRKIKIAEKIKLQEAGKAFKEVIIANDALSIIVNPKNKVSQLTREQIEGIYTGKIKNWKEVGGDDEKIIAYSRESSSGTFEFFKEHVMSNKNYASTVLMMPATGTIVQSVSQTKGAIGYIGLAYMENNLKAINVSYDKGKTFVTPTVENAKSKKYPIVRPLYYYYLTKDAKLVKPFIDYVLSAEGQKTVKYSRVYYFIRRDEENPSQAEYSSKTFLHLKCCYSLSISFEELNGIV</sequence>
<comment type="caution">
    <text evidence="6">The sequence shown here is derived from an EMBL/GenBank/DDBJ whole genome shotgun (WGS) entry which is preliminary data.</text>
</comment>
<proteinExistence type="inferred from homology"/>
<keyword evidence="4" id="KW-0592">Phosphate transport</keyword>
<dbReference type="GO" id="GO:0042301">
    <property type="term" value="F:phosphate ion binding"/>
    <property type="evidence" value="ECO:0007669"/>
    <property type="project" value="UniProtKB-UniRule"/>
</dbReference>
<protein>
    <recommendedName>
        <fullName evidence="4">Phosphate-binding protein</fullName>
    </recommendedName>
</protein>
<dbReference type="PANTHER" id="PTHR30570:SF1">
    <property type="entry name" value="PHOSPHATE-BINDING PROTEIN PSTS"/>
    <property type="match status" value="1"/>
</dbReference>
<dbReference type="InterPro" id="IPR024370">
    <property type="entry name" value="PBP_domain"/>
</dbReference>
<dbReference type="AlphaFoldDB" id="A0A9D7S8T2"/>
<dbReference type="SUPFAM" id="SSF53850">
    <property type="entry name" value="Periplasmic binding protein-like II"/>
    <property type="match status" value="1"/>
</dbReference>
<comment type="function">
    <text evidence="4">Involved in the system for phosphate transport across the cytoplasmic membrane.</text>
</comment>
<keyword evidence="2 4" id="KW-0813">Transport</keyword>
<name>A0A9D7S8T2_9BACT</name>
<evidence type="ECO:0000256" key="4">
    <source>
        <dbReference type="RuleBase" id="RU367119"/>
    </source>
</evidence>
<evidence type="ECO:0000313" key="6">
    <source>
        <dbReference type="EMBL" id="MBK9717247.1"/>
    </source>
</evidence>
<evidence type="ECO:0000256" key="2">
    <source>
        <dbReference type="ARBA" id="ARBA00022448"/>
    </source>
</evidence>
<evidence type="ECO:0000256" key="3">
    <source>
        <dbReference type="ARBA" id="ARBA00022729"/>
    </source>
</evidence>
<evidence type="ECO:0000313" key="7">
    <source>
        <dbReference type="Proteomes" id="UP000808349"/>
    </source>
</evidence>
<feature type="chain" id="PRO_5039761115" description="Phosphate-binding protein" evidence="4">
    <location>
        <begin position="21"/>
        <end position="314"/>
    </location>
</feature>
<dbReference type="PANTHER" id="PTHR30570">
    <property type="entry name" value="PERIPLASMIC PHOSPHATE BINDING COMPONENT OF PHOSPHATE ABC TRANSPORTER"/>
    <property type="match status" value="1"/>
</dbReference>
<gene>
    <name evidence="6" type="ORF">IPO85_07010</name>
</gene>
<dbReference type="GO" id="GO:0006817">
    <property type="term" value="P:phosphate ion transport"/>
    <property type="evidence" value="ECO:0007669"/>
    <property type="project" value="UniProtKB-UniRule"/>
</dbReference>
<dbReference type="CDD" id="cd13566">
    <property type="entry name" value="PBP2_phosphate"/>
    <property type="match status" value="1"/>
</dbReference>
<dbReference type="Gene3D" id="3.40.190.10">
    <property type="entry name" value="Periplasmic binding protein-like II"/>
    <property type="match status" value="2"/>
</dbReference>
<dbReference type="Pfam" id="PF12849">
    <property type="entry name" value="PBP_like_2"/>
    <property type="match status" value="1"/>
</dbReference>
<dbReference type="InterPro" id="IPR011862">
    <property type="entry name" value="Phos-bd"/>
</dbReference>
<reference evidence="6 7" key="1">
    <citation type="submission" date="2020-10" db="EMBL/GenBank/DDBJ databases">
        <title>Connecting structure to function with the recovery of over 1000 high-quality activated sludge metagenome-assembled genomes encoding full-length rRNA genes using long-read sequencing.</title>
        <authorList>
            <person name="Singleton C.M."/>
            <person name="Petriglieri F."/>
            <person name="Kristensen J.M."/>
            <person name="Kirkegaard R.H."/>
            <person name="Michaelsen T.Y."/>
            <person name="Andersen M.H."/>
            <person name="Karst S.M."/>
            <person name="Dueholm M.S."/>
            <person name="Nielsen P.H."/>
            <person name="Albertsen M."/>
        </authorList>
    </citation>
    <scope>NUCLEOTIDE SEQUENCE [LARGE SCALE GENOMIC DNA]</scope>
    <source>
        <strain evidence="6">Ribe_18-Q3-R11-54_BAT3C.373</strain>
    </source>
</reference>
<accession>A0A9D7S8T2</accession>
<dbReference type="Proteomes" id="UP000808349">
    <property type="component" value="Unassembled WGS sequence"/>
</dbReference>
<feature type="domain" description="PBP" evidence="5">
    <location>
        <begin position="23"/>
        <end position="263"/>
    </location>
</feature>
<organism evidence="6 7">
    <name type="scientific">Candidatus Defluviibacterium haderslevense</name>
    <dbReference type="NCBI Taxonomy" id="2981993"/>
    <lineage>
        <taxon>Bacteria</taxon>
        <taxon>Pseudomonadati</taxon>
        <taxon>Bacteroidota</taxon>
        <taxon>Saprospiria</taxon>
        <taxon>Saprospirales</taxon>
        <taxon>Saprospiraceae</taxon>
        <taxon>Candidatus Defluviibacterium</taxon>
    </lineage>
</organism>
<feature type="signal peptide" evidence="4">
    <location>
        <begin position="1"/>
        <end position="20"/>
    </location>
</feature>
<keyword evidence="3 4" id="KW-0732">Signal</keyword>
<dbReference type="EMBL" id="JADKFW010000004">
    <property type="protein sequence ID" value="MBK9717247.1"/>
    <property type="molecule type" value="Genomic_DNA"/>
</dbReference>
<dbReference type="InterPro" id="IPR050811">
    <property type="entry name" value="Phosphate_ABC_transporter"/>
</dbReference>
<evidence type="ECO:0000256" key="1">
    <source>
        <dbReference type="ARBA" id="ARBA00008725"/>
    </source>
</evidence>
<comment type="similarity">
    <text evidence="1 4">Belongs to the PstS family.</text>
</comment>
<dbReference type="NCBIfam" id="TIGR02136">
    <property type="entry name" value="ptsS_2"/>
    <property type="match status" value="1"/>
</dbReference>